<evidence type="ECO:0000313" key="2">
    <source>
        <dbReference type="Proteomes" id="UP000657918"/>
    </source>
</evidence>
<reference evidence="1 2" key="1">
    <citation type="submission" date="2020-10" db="EMBL/GenBank/DDBJ databases">
        <title>Plant Genome Project.</title>
        <authorList>
            <person name="Zhang R.-G."/>
        </authorList>
    </citation>
    <scope>NUCLEOTIDE SEQUENCE [LARGE SCALE GENOMIC DNA]</scope>
    <source>
        <strain evidence="1">FAFU-HL-1</strain>
        <tissue evidence="1">Leaf</tissue>
    </source>
</reference>
<comment type="caution">
    <text evidence="1">The sequence shown here is derived from an EMBL/GenBank/DDBJ whole genome shotgun (WGS) entry which is preliminary data.</text>
</comment>
<dbReference type="PANTHER" id="PTHR33710">
    <property type="entry name" value="BNAC02G09200D PROTEIN"/>
    <property type="match status" value="1"/>
</dbReference>
<keyword evidence="2" id="KW-1185">Reference proteome</keyword>
<dbReference type="EMBL" id="JADGMS010000019">
    <property type="protein sequence ID" value="KAF9661340.1"/>
    <property type="molecule type" value="Genomic_DNA"/>
</dbReference>
<protein>
    <submittedName>
        <fullName evidence="1">Uncharacterized protein</fullName>
    </submittedName>
</protein>
<evidence type="ECO:0000313" key="1">
    <source>
        <dbReference type="EMBL" id="KAF9661340.1"/>
    </source>
</evidence>
<sequence length="97" mass="11371">MVISLNVQYNGIRLSWHNGQTGANTIMKKLDWVFGNLALITKWTVARKTFLPWQVSDHSAMILGLEDTRPREKSPFKFINQWAEHEDFQDIVGRIWQ</sequence>
<dbReference type="Proteomes" id="UP000657918">
    <property type="component" value="Unassembled WGS sequence"/>
</dbReference>
<gene>
    <name evidence="1" type="ORF">SADUNF_Sadunf19G0057900</name>
</gene>
<proteinExistence type="predicted"/>
<name>A0A835MCM0_9ROSI</name>
<dbReference type="AlphaFoldDB" id="A0A835MCM0"/>
<accession>A0A835MCM0</accession>
<dbReference type="PANTHER" id="PTHR33710:SF71">
    <property type="entry name" value="ENDONUCLEASE_EXONUCLEASE_PHOSPHATASE DOMAIN-CONTAINING PROTEIN"/>
    <property type="match status" value="1"/>
</dbReference>
<organism evidence="1 2">
    <name type="scientific">Salix dunnii</name>
    <dbReference type="NCBI Taxonomy" id="1413687"/>
    <lineage>
        <taxon>Eukaryota</taxon>
        <taxon>Viridiplantae</taxon>
        <taxon>Streptophyta</taxon>
        <taxon>Embryophyta</taxon>
        <taxon>Tracheophyta</taxon>
        <taxon>Spermatophyta</taxon>
        <taxon>Magnoliopsida</taxon>
        <taxon>eudicotyledons</taxon>
        <taxon>Gunneridae</taxon>
        <taxon>Pentapetalae</taxon>
        <taxon>rosids</taxon>
        <taxon>fabids</taxon>
        <taxon>Malpighiales</taxon>
        <taxon>Salicaceae</taxon>
        <taxon>Saliceae</taxon>
        <taxon>Salix</taxon>
    </lineage>
</organism>
<dbReference type="OrthoDB" id="851867at2759"/>